<sequence length="319" mass="32963">MDANNGPPLDSRLVAAPTVAPPPGIRPIAPNMFAPAVGASLGLPGLQGLRPTPFNGVAAGGLPLFQAQPPPAPPPSRLALPSLPVVPTFPGCSMNTRKAGMDRTKSAGQGAASRKQCNCKNSRCLKLYCECFASGRYCENCNCLQCFNNRENEATRQSAVEAILERNPNAFRPKIQSHEQSAAATAAVVSSAAPPPRHLKGCNCKKSFCLKKYCECFQAGIYCSDNCKCVDCKNYEDTAPSGSSGAAAAGSSKRVRYSSAPPGPAGLGAALGLPPPGMNLPAGMLPNIRPGLLPAGLSGLLQQPQQHPSPGMGVGMTLA</sequence>
<feature type="region of interest" description="Disordered" evidence="4">
    <location>
        <begin position="238"/>
        <end position="260"/>
    </location>
</feature>
<organism evidence="6 7">
    <name type="scientific">Astrephomene gubernaculifera</name>
    <dbReference type="NCBI Taxonomy" id="47775"/>
    <lineage>
        <taxon>Eukaryota</taxon>
        <taxon>Viridiplantae</taxon>
        <taxon>Chlorophyta</taxon>
        <taxon>core chlorophytes</taxon>
        <taxon>Chlorophyceae</taxon>
        <taxon>CS clade</taxon>
        <taxon>Chlamydomonadales</taxon>
        <taxon>Astrephomenaceae</taxon>
        <taxon>Astrephomene</taxon>
    </lineage>
</organism>
<evidence type="ECO:0000256" key="4">
    <source>
        <dbReference type="SAM" id="MobiDB-lite"/>
    </source>
</evidence>
<evidence type="ECO:0000256" key="2">
    <source>
        <dbReference type="ARBA" id="ARBA00007267"/>
    </source>
</evidence>
<evidence type="ECO:0000259" key="5">
    <source>
        <dbReference type="PROSITE" id="PS51634"/>
    </source>
</evidence>
<feature type="compositionally biased region" description="Low complexity" evidence="4">
    <location>
        <begin position="298"/>
        <end position="311"/>
    </location>
</feature>
<dbReference type="InterPro" id="IPR028307">
    <property type="entry name" value="Lin-54_fam"/>
</dbReference>
<dbReference type="GO" id="GO:0005634">
    <property type="term" value="C:nucleus"/>
    <property type="evidence" value="ECO:0007669"/>
    <property type="project" value="UniProtKB-SubCell"/>
</dbReference>
<evidence type="ECO:0000256" key="3">
    <source>
        <dbReference type="ARBA" id="ARBA00023242"/>
    </source>
</evidence>
<dbReference type="InterPro" id="IPR033467">
    <property type="entry name" value="Tesmin/TSO1-like_CXC"/>
</dbReference>
<keyword evidence="7" id="KW-1185">Reference proteome</keyword>
<evidence type="ECO:0000313" key="6">
    <source>
        <dbReference type="EMBL" id="GFR45814.1"/>
    </source>
</evidence>
<feature type="non-terminal residue" evidence="6">
    <location>
        <position position="319"/>
    </location>
</feature>
<dbReference type="PANTHER" id="PTHR12446:SF34">
    <property type="entry name" value="PROTEIN LIN-54 HOMOLOG"/>
    <property type="match status" value="1"/>
</dbReference>
<reference evidence="6 7" key="1">
    <citation type="journal article" date="2021" name="Sci. Rep.">
        <title>Genome sequencing of the multicellular alga Astrephomene provides insights into convergent evolution of germ-soma differentiation.</title>
        <authorList>
            <person name="Yamashita S."/>
            <person name="Yamamoto K."/>
            <person name="Matsuzaki R."/>
            <person name="Suzuki S."/>
            <person name="Yamaguchi H."/>
            <person name="Hirooka S."/>
            <person name="Minakuchi Y."/>
            <person name="Miyagishima S."/>
            <person name="Kawachi M."/>
            <person name="Toyoda A."/>
            <person name="Nozaki H."/>
        </authorList>
    </citation>
    <scope>NUCLEOTIDE SEQUENCE [LARGE SCALE GENOMIC DNA]</scope>
    <source>
        <strain evidence="6 7">NIES-4017</strain>
    </source>
</reference>
<proteinExistence type="inferred from homology"/>
<accession>A0AAD3HLK2</accession>
<gene>
    <name evidence="6" type="ORF">Agub_g7270</name>
</gene>
<protein>
    <recommendedName>
        <fullName evidence="5">CRC domain-containing protein</fullName>
    </recommendedName>
</protein>
<comment type="similarity">
    <text evidence="2">Belongs to the lin-54 family.</text>
</comment>
<feature type="domain" description="CRC" evidence="5">
    <location>
        <begin position="113"/>
        <end position="237"/>
    </location>
</feature>
<comment type="subcellular location">
    <subcellularLocation>
        <location evidence="1">Nucleus</location>
    </subcellularLocation>
</comment>
<dbReference type="PROSITE" id="PS51634">
    <property type="entry name" value="CRC"/>
    <property type="match status" value="1"/>
</dbReference>
<dbReference type="InterPro" id="IPR005172">
    <property type="entry name" value="CRC"/>
</dbReference>
<dbReference type="EMBL" id="BMAR01000010">
    <property type="protein sequence ID" value="GFR45814.1"/>
    <property type="molecule type" value="Genomic_DNA"/>
</dbReference>
<dbReference type="PANTHER" id="PTHR12446">
    <property type="entry name" value="TESMIN/TSO1-RELATED"/>
    <property type="match status" value="1"/>
</dbReference>
<name>A0AAD3HLK2_9CHLO</name>
<evidence type="ECO:0000256" key="1">
    <source>
        <dbReference type="ARBA" id="ARBA00004123"/>
    </source>
</evidence>
<evidence type="ECO:0000313" key="7">
    <source>
        <dbReference type="Proteomes" id="UP001054857"/>
    </source>
</evidence>
<dbReference type="AlphaFoldDB" id="A0AAD3HLK2"/>
<dbReference type="SMART" id="SM01114">
    <property type="entry name" value="CXC"/>
    <property type="match status" value="2"/>
</dbReference>
<dbReference type="Pfam" id="PF03638">
    <property type="entry name" value="TCR"/>
    <property type="match status" value="2"/>
</dbReference>
<keyword evidence="3" id="KW-0539">Nucleus</keyword>
<comment type="caution">
    <text evidence="6">The sequence shown here is derived from an EMBL/GenBank/DDBJ whole genome shotgun (WGS) entry which is preliminary data.</text>
</comment>
<dbReference type="GO" id="GO:0006355">
    <property type="term" value="P:regulation of DNA-templated transcription"/>
    <property type="evidence" value="ECO:0007669"/>
    <property type="project" value="TreeGrafter"/>
</dbReference>
<dbReference type="Proteomes" id="UP001054857">
    <property type="component" value="Unassembled WGS sequence"/>
</dbReference>
<feature type="compositionally biased region" description="Low complexity" evidence="4">
    <location>
        <begin position="239"/>
        <end position="252"/>
    </location>
</feature>
<feature type="region of interest" description="Disordered" evidence="4">
    <location>
        <begin position="298"/>
        <end position="319"/>
    </location>
</feature>